<comment type="subunit">
    <text evidence="2">Component of the EKC/KEOPS complex composed of at least BUD32, CGI121, GON7, KAE1 and PCC1; the whole complex dimerizes.</text>
</comment>
<reference evidence="11" key="1">
    <citation type="journal article" date="2023" name="Mol. Phylogenet. Evol.">
        <title>Genome-scale phylogeny and comparative genomics of the fungal order Sordariales.</title>
        <authorList>
            <person name="Hensen N."/>
            <person name="Bonometti L."/>
            <person name="Westerberg I."/>
            <person name="Brannstrom I.O."/>
            <person name="Guillou S."/>
            <person name="Cros-Aarteil S."/>
            <person name="Calhoun S."/>
            <person name="Haridas S."/>
            <person name="Kuo A."/>
            <person name="Mondo S."/>
            <person name="Pangilinan J."/>
            <person name="Riley R."/>
            <person name="LaButti K."/>
            <person name="Andreopoulos B."/>
            <person name="Lipzen A."/>
            <person name="Chen C."/>
            <person name="Yan M."/>
            <person name="Daum C."/>
            <person name="Ng V."/>
            <person name="Clum A."/>
            <person name="Steindorff A."/>
            <person name="Ohm R.A."/>
            <person name="Martin F."/>
            <person name="Silar P."/>
            <person name="Natvig D.O."/>
            <person name="Lalanne C."/>
            <person name="Gautier V."/>
            <person name="Ament-Velasquez S.L."/>
            <person name="Kruys A."/>
            <person name="Hutchinson M.I."/>
            <person name="Powell A.J."/>
            <person name="Barry K."/>
            <person name="Miller A.N."/>
            <person name="Grigoriev I.V."/>
            <person name="Debuchy R."/>
            <person name="Gladieux P."/>
            <person name="Hiltunen Thoren M."/>
            <person name="Johannesson H."/>
        </authorList>
    </citation>
    <scope>NUCLEOTIDE SEQUENCE</scope>
    <source>
        <strain evidence="11">CBS 955.72</strain>
    </source>
</reference>
<dbReference type="Proteomes" id="UP001275084">
    <property type="component" value="Unassembled WGS sequence"/>
</dbReference>
<evidence type="ECO:0000313" key="11">
    <source>
        <dbReference type="EMBL" id="KAK3349562.1"/>
    </source>
</evidence>
<dbReference type="AlphaFoldDB" id="A0AAJ0HEX6"/>
<evidence type="ECO:0000256" key="2">
    <source>
        <dbReference type="ARBA" id="ARBA00011534"/>
    </source>
</evidence>
<evidence type="ECO:0000256" key="6">
    <source>
        <dbReference type="ARBA" id="ARBA00030980"/>
    </source>
</evidence>
<keyword evidence="12" id="KW-1185">Reference proteome</keyword>
<evidence type="ECO:0000256" key="3">
    <source>
        <dbReference type="ARBA" id="ARBA00012513"/>
    </source>
</evidence>
<evidence type="ECO:0000313" key="12">
    <source>
        <dbReference type="Proteomes" id="UP001275084"/>
    </source>
</evidence>
<organism evidence="11 12">
    <name type="scientific">Lasiosphaeria hispida</name>
    <dbReference type="NCBI Taxonomy" id="260671"/>
    <lineage>
        <taxon>Eukaryota</taxon>
        <taxon>Fungi</taxon>
        <taxon>Dikarya</taxon>
        <taxon>Ascomycota</taxon>
        <taxon>Pezizomycotina</taxon>
        <taxon>Sordariomycetes</taxon>
        <taxon>Sordariomycetidae</taxon>
        <taxon>Sordariales</taxon>
        <taxon>Lasiosphaeriaceae</taxon>
        <taxon>Lasiosphaeria</taxon>
    </lineage>
</organism>
<evidence type="ECO:0000256" key="4">
    <source>
        <dbReference type="ARBA" id="ARBA00013948"/>
    </source>
</evidence>
<comment type="catalytic activity">
    <reaction evidence="8">
        <text>L-threonyl-[protein] + ATP = O-phospho-L-threonyl-[protein] + ADP + H(+)</text>
        <dbReference type="Rhea" id="RHEA:46608"/>
        <dbReference type="Rhea" id="RHEA-COMP:11060"/>
        <dbReference type="Rhea" id="RHEA-COMP:11605"/>
        <dbReference type="ChEBI" id="CHEBI:15378"/>
        <dbReference type="ChEBI" id="CHEBI:30013"/>
        <dbReference type="ChEBI" id="CHEBI:30616"/>
        <dbReference type="ChEBI" id="CHEBI:61977"/>
        <dbReference type="ChEBI" id="CHEBI:456216"/>
        <dbReference type="EC" id="2.7.11.1"/>
    </reaction>
</comment>
<proteinExistence type="predicted"/>
<dbReference type="InterPro" id="IPR011009">
    <property type="entry name" value="Kinase-like_dom_sf"/>
</dbReference>
<dbReference type="InterPro" id="IPR008266">
    <property type="entry name" value="Tyr_kinase_AS"/>
</dbReference>
<comment type="caution">
    <text evidence="11">The sequence shown here is derived from an EMBL/GenBank/DDBJ whole genome shotgun (WGS) entry which is preliminary data.</text>
</comment>
<dbReference type="SUPFAM" id="SSF56112">
    <property type="entry name" value="Protein kinase-like (PK-like)"/>
    <property type="match status" value="1"/>
</dbReference>
<feature type="domain" description="Protein kinase" evidence="10">
    <location>
        <begin position="41"/>
        <end position="241"/>
    </location>
</feature>
<name>A0AAJ0HEX6_9PEZI</name>
<evidence type="ECO:0000256" key="5">
    <source>
        <dbReference type="ARBA" id="ARBA00019973"/>
    </source>
</evidence>
<dbReference type="GO" id="GO:0005524">
    <property type="term" value="F:ATP binding"/>
    <property type="evidence" value="ECO:0007669"/>
    <property type="project" value="InterPro"/>
</dbReference>
<dbReference type="InterPro" id="IPR000719">
    <property type="entry name" value="Prot_kinase_dom"/>
</dbReference>
<dbReference type="Gene3D" id="1.10.510.10">
    <property type="entry name" value="Transferase(Phosphotransferase) domain 1"/>
    <property type="match status" value="1"/>
</dbReference>
<dbReference type="EMBL" id="JAUIQD010000005">
    <property type="protein sequence ID" value="KAK3349562.1"/>
    <property type="molecule type" value="Genomic_DNA"/>
</dbReference>
<evidence type="ECO:0000259" key="10">
    <source>
        <dbReference type="PROSITE" id="PS50011"/>
    </source>
</evidence>
<evidence type="ECO:0000256" key="7">
    <source>
        <dbReference type="ARBA" id="ARBA00033194"/>
    </source>
</evidence>
<dbReference type="GO" id="GO:0004674">
    <property type="term" value="F:protein serine/threonine kinase activity"/>
    <property type="evidence" value="ECO:0007669"/>
    <property type="project" value="UniProtKB-EC"/>
</dbReference>
<gene>
    <name evidence="11" type="ORF">B0T25DRAFT_570185</name>
</gene>
<dbReference type="EC" id="2.7.11.1" evidence="3"/>
<dbReference type="PROSITE" id="PS50011">
    <property type="entry name" value="PROTEIN_KINASE_DOM"/>
    <property type="match status" value="1"/>
</dbReference>
<comment type="function">
    <text evidence="1">Component of the EKC/KEOPS complex that is required for the formation of a threonylcarbamoyl group on adenosine at position 37 (t(6)A37) in tRNAs that read codons beginning with adenine. The complex is probably involved in the transfer of the threonylcarbamoyl moiety of threonylcarbamoyl-AMP (TC-AMP) to the N6 group of A37. BUD32 has ATPase activity in the context of the EKC/KEOPS complex and likely plays a supporting role to the catalytic subunit KAE1. The EKC/KEOPS complex also promotes both telomere uncapping and telomere elongation. The complex is required for efficient recruitment of transcriptional coactivators.</text>
</comment>
<evidence type="ECO:0000256" key="1">
    <source>
        <dbReference type="ARBA" id="ARBA00003747"/>
    </source>
</evidence>
<evidence type="ECO:0000256" key="8">
    <source>
        <dbReference type="ARBA" id="ARBA00047899"/>
    </source>
</evidence>
<dbReference type="PROSITE" id="PS00109">
    <property type="entry name" value="PROTEIN_KINASE_TYR"/>
    <property type="match status" value="1"/>
</dbReference>
<evidence type="ECO:0000256" key="9">
    <source>
        <dbReference type="ARBA" id="ARBA00048679"/>
    </source>
</evidence>
<sequence length="241" mass="27112">MATASTPAVQDGGRTKELFFRDQRRWFKVSLLPEEHPPETTQDIDALSQRGFDLLWRYVTQLERAPEVVAITLDQSTEIVSLSTDPQGDETISGVYPLLHEFPPVNTVLRSGLVELDRIGSSCDVVSHRDGPASGRTAVFKPALFNAPWTEMQVFLRLPPHPHILCASSARLLPNGDLTSPYHRARPFKLKWLRKLMQTVDHLNLRFGVTHQDVRARNCLIDPDTDIALIDFGLAAMINPR</sequence>
<accession>A0AAJ0HEX6</accession>
<reference evidence="11" key="2">
    <citation type="submission" date="2023-06" db="EMBL/GenBank/DDBJ databases">
        <authorList>
            <consortium name="Lawrence Berkeley National Laboratory"/>
            <person name="Haridas S."/>
            <person name="Hensen N."/>
            <person name="Bonometti L."/>
            <person name="Westerberg I."/>
            <person name="Brannstrom I.O."/>
            <person name="Guillou S."/>
            <person name="Cros-Aarteil S."/>
            <person name="Calhoun S."/>
            <person name="Kuo A."/>
            <person name="Mondo S."/>
            <person name="Pangilinan J."/>
            <person name="Riley R."/>
            <person name="Labutti K."/>
            <person name="Andreopoulos B."/>
            <person name="Lipzen A."/>
            <person name="Chen C."/>
            <person name="Yanf M."/>
            <person name="Daum C."/>
            <person name="Ng V."/>
            <person name="Clum A."/>
            <person name="Steindorff A."/>
            <person name="Ohm R."/>
            <person name="Martin F."/>
            <person name="Silar P."/>
            <person name="Natvig D."/>
            <person name="Lalanne C."/>
            <person name="Gautier V."/>
            <person name="Ament-Velasquez S.L."/>
            <person name="Kruys A."/>
            <person name="Hutchinson M.I."/>
            <person name="Powell A.J."/>
            <person name="Barry K."/>
            <person name="Miller A.N."/>
            <person name="Grigoriev I.V."/>
            <person name="Debuchy R."/>
            <person name="Gladieux P."/>
            <person name="Thoren M.H."/>
            <person name="Johannesson H."/>
        </authorList>
    </citation>
    <scope>NUCLEOTIDE SEQUENCE</scope>
    <source>
        <strain evidence="11">CBS 955.72</strain>
    </source>
</reference>
<protein>
    <recommendedName>
        <fullName evidence="5">EKC/KEOPS complex subunit BUD32</fullName>
        <ecNumber evidence="3">2.7.11.1</ecNumber>
    </recommendedName>
    <alternativeName>
        <fullName evidence="6 7">Atypical Serine/threonine protein kinase BUD32</fullName>
    </alternativeName>
    <alternativeName>
        <fullName evidence="4">EKC/KEOPS complex subunit bud32</fullName>
    </alternativeName>
</protein>
<comment type="catalytic activity">
    <reaction evidence="9">
        <text>L-seryl-[protein] + ATP = O-phospho-L-seryl-[protein] + ADP + H(+)</text>
        <dbReference type="Rhea" id="RHEA:17989"/>
        <dbReference type="Rhea" id="RHEA-COMP:9863"/>
        <dbReference type="Rhea" id="RHEA-COMP:11604"/>
        <dbReference type="ChEBI" id="CHEBI:15378"/>
        <dbReference type="ChEBI" id="CHEBI:29999"/>
        <dbReference type="ChEBI" id="CHEBI:30616"/>
        <dbReference type="ChEBI" id="CHEBI:83421"/>
        <dbReference type="ChEBI" id="CHEBI:456216"/>
        <dbReference type="EC" id="2.7.11.1"/>
    </reaction>
</comment>